<dbReference type="InterPro" id="IPR036397">
    <property type="entry name" value="RNaseH_sf"/>
</dbReference>
<dbReference type="Gene3D" id="3.30.420.10">
    <property type="entry name" value="Ribonuclease H-like superfamily/Ribonuclease H"/>
    <property type="match status" value="1"/>
</dbReference>
<dbReference type="InterPro" id="IPR015242">
    <property type="entry name" value="Ydc2_cat"/>
</dbReference>
<name>S7ZJ40_PENO1</name>
<dbReference type="Pfam" id="PF09159">
    <property type="entry name" value="Ydc2-catalyt"/>
    <property type="match status" value="1"/>
</dbReference>
<dbReference type="PROSITE" id="PS50800">
    <property type="entry name" value="SAP"/>
    <property type="match status" value="1"/>
</dbReference>
<dbReference type="GO" id="GO:0000403">
    <property type="term" value="F:Y-form DNA binding"/>
    <property type="evidence" value="ECO:0007669"/>
    <property type="project" value="TreeGrafter"/>
</dbReference>
<sequence>MRPSSILYASRPFPWIAELKAVQLQRVARATGIQSSGTKHVLGGRIETILSDQLRRVPAGEKQRRDWSVLSIDMGIRNLAFAHLHVPRVLPDLEMEARQGPSKPILTAWHRLKVSEIDRLDLKGSLEDGKGEAEDSGAASMTGTEASLFGVLGASESAASASVTELKESFAPHVYAELAYTLVTALLSAYKPTHVLIERQRFRSGGGSAVQEWTLRVGVFEGMLYAVLNALKRERGFELDGLEVHGIEPKRVVRYWEDLDLDLVPCHGLGPDTVESGKKEREREEASILSPQRTADDVKTKSRVNARQVKQAKIDLVGHWIAGSLPVEDITTPAVPRERQLERLDAAVQSKICLAAHRPSVHQTAQAYLQKWRKPVQKTSKNKTPSSPAIGKLDDLADCLLQGVTWLEWQTMRERLAREGVEALQLTKK</sequence>
<evidence type="ECO:0000259" key="2">
    <source>
        <dbReference type="PROSITE" id="PS50800"/>
    </source>
</evidence>
<dbReference type="CDD" id="cd16963">
    <property type="entry name" value="CCE1"/>
    <property type="match status" value="1"/>
</dbReference>
<dbReference type="GO" id="GO:0070336">
    <property type="term" value="F:flap-structured DNA binding"/>
    <property type="evidence" value="ECO:0007669"/>
    <property type="project" value="TreeGrafter"/>
</dbReference>
<dbReference type="InterPro" id="IPR003034">
    <property type="entry name" value="SAP_dom"/>
</dbReference>
<dbReference type="InterPro" id="IPR039197">
    <property type="entry name" value="Mrs1/Cce1"/>
</dbReference>
<dbReference type="HOGENOM" id="CLU_042191_0_0_1"/>
<dbReference type="eggNOG" id="ENOG502S4DK">
    <property type="taxonomic scope" value="Eukaryota"/>
</dbReference>
<organism evidence="3 4">
    <name type="scientific">Penicillium oxalicum (strain 114-2 / CGMCC 5302)</name>
    <name type="common">Penicillium decumbens</name>
    <dbReference type="NCBI Taxonomy" id="933388"/>
    <lineage>
        <taxon>Eukaryota</taxon>
        <taxon>Fungi</taxon>
        <taxon>Dikarya</taxon>
        <taxon>Ascomycota</taxon>
        <taxon>Pezizomycotina</taxon>
        <taxon>Eurotiomycetes</taxon>
        <taxon>Eurotiomycetidae</taxon>
        <taxon>Eurotiales</taxon>
        <taxon>Aspergillaceae</taxon>
        <taxon>Penicillium</taxon>
    </lineage>
</organism>
<dbReference type="PhylomeDB" id="S7ZJ40"/>
<feature type="domain" description="SAP" evidence="2">
    <location>
        <begin position="16"/>
        <end position="50"/>
    </location>
</feature>
<proteinExistence type="predicted"/>
<feature type="region of interest" description="Disordered" evidence="1">
    <location>
        <begin position="272"/>
        <end position="302"/>
    </location>
</feature>
<dbReference type="STRING" id="933388.S7ZJ40"/>
<dbReference type="GO" id="GO:0000402">
    <property type="term" value="F:crossed form four-way junction DNA binding"/>
    <property type="evidence" value="ECO:0007669"/>
    <property type="project" value="TreeGrafter"/>
</dbReference>
<dbReference type="OrthoDB" id="5552842at2759"/>
<protein>
    <recommendedName>
        <fullName evidence="2">SAP domain-containing protein</fullName>
    </recommendedName>
</protein>
<dbReference type="PANTHER" id="PTHR28072">
    <property type="entry name" value="CRUCIFORM CUTTING ENDONUCLEASE 1, MITOCHONDRIAL-RELATED"/>
    <property type="match status" value="1"/>
</dbReference>
<dbReference type="GO" id="GO:0005739">
    <property type="term" value="C:mitochondrion"/>
    <property type="evidence" value="ECO:0007669"/>
    <property type="project" value="TreeGrafter"/>
</dbReference>
<reference evidence="3 4" key="1">
    <citation type="journal article" date="2013" name="PLoS ONE">
        <title>Genomic and secretomic analyses reveal unique features of the lignocellulolytic enzyme system of Penicillium decumbens.</title>
        <authorList>
            <person name="Liu G."/>
            <person name="Zhang L."/>
            <person name="Wei X."/>
            <person name="Zou G."/>
            <person name="Qin Y."/>
            <person name="Ma L."/>
            <person name="Li J."/>
            <person name="Zheng H."/>
            <person name="Wang S."/>
            <person name="Wang C."/>
            <person name="Xun L."/>
            <person name="Zhao G.-P."/>
            <person name="Zhou Z."/>
            <person name="Qu Y."/>
        </authorList>
    </citation>
    <scope>NUCLEOTIDE SEQUENCE [LARGE SCALE GENOMIC DNA]</scope>
    <source>
        <strain evidence="4">114-2 / CGMCC 5302</strain>
    </source>
</reference>
<accession>S7ZJ40</accession>
<evidence type="ECO:0000256" key="1">
    <source>
        <dbReference type="SAM" id="MobiDB-lite"/>
    </source>
</evidence>
<dbReference type="SUPFAM" id="SSF53098">
    <property type="entry name" value="Ribonuclease H-like"/>
    <property type="match status" value="1"/>
</dbReference>
<dbReference type="GO" id="GO:0004520">
    <property type="term" value="F:DNA endonuclease activity"/>
    <property type="evidence" value="ECO:0007669"/>
    <property type="project" value="TreeGrafter"/>
</dbReference>
<dbReference type="Proteomes" id="UP000019376">
    <property type="component" value="Unassembled WGS sequence"/>
</dbReference>
<evidence type="ECO:0000313" key="3">
    <source>
        <dbReference type="EMBL" id="EPS28706.1"/>
    </source>
</evidence>
<keyword evidence="4" id="KW-1185">Reference proteome</keyword>
<evidence type="ECO:0000313" key="4">
    <source>
        <dbReference type="Proteomes" id="UP000019376"/>
    </source>
</evidence>
<dbReference type="InterPro" id="IPR012337">
    <property type="entry name" value="RNaseH-like_sf"/>
</dbReference>
<feature type="compositionally biased region" description="Basic and acidic residues" evidence="1">
    <location>
        <begin position="275"/>
        <end position="286"/>
    </location>
</feature>
<dbReference type="PANTHER" id="PTHR28072:SF1">
    <property type="entry name" value="CRUCIFORM CUTTING ENDONUCLEASE 1, MITOCHONDRIAL-RELATED"/>
    <property type="match status" value="1"/>
</dbReference>
<gene>
    <name evidence="3" type="ORF">PDE_03652</name>
</gene>
<dbReference type="AlphaFoldDB" id="S7ZJ40"/>
<dbReference type="EMBL" id="KB644411">
    <property type="protein sequence ID" value="EPS28706.1"/>
    <property type="molecule type" value="Genomic_DNA"/>
</dbReference>